<feature type="region of interest" description="Disordered" evidence="1">
    <location>
        <begin position="1"/>
        <end position="42"/>
    </location>
</feature>
<dbReference type="AlphaFoldDB" id="A0AAW0Z204"/>
<organism evidence="2 3">
    <name type="scientific">Kwoniella newhampshirensis</name>
    <dbReference type="NCBI Taxonomy" id="1651941"/>
    <lineage>
        <taxon>Eukaryota</taxon>
        <taxon>Fungi</taxon>
        <taxon>Dikarya</taxon>
        <taxon>Basidiomycota</taxon>
        <taxon>Agaricomycotina</taxon>
        <taxon>Tremellomycetes</taxon>
        <taxon>Tremellales</taxon>
        <taxon>Cryptococcaceae</taxon>
        <taxon>Kwoniella</taxon>
    </lineage>
</organism>
<dbReference type="Proteomes" id="UP001388673">
    <property type="component" value="Unassembled WGS sequence"/>
</dbReference>
<evidence type="ECO:0000256" key="1">
    <source>
        <dbReference type="SAM" id="MobiDB-lite"/>
    </source>
</evidence>
<reference evidence="2 3" key="1">
    <citation type="journal article" date="2024" name="bioRxiv">
        <title>Comparative genomics of Cryptococcus and Kwoniella reveals pathogenesis evolution and contrasting karyotype dynamics via intercentromeric recombination or chromosome fusion.</title>
        <authorList>
            <person name="Coelho M.A."/>
            <person name="David-Palma M."/>
            <person name="Shea T."/>
            <person name="Bowers K."/>
            <person name="McGinley-Smith S."/>
            <person name="Mohammad A.W."/>
            <person name="Gnirke A."/>
            <person name="Yurkov A.M."/>
            <person name="Nowrousian M."/>
            <person name="Sun S."/>
            <person name="Cuomo C.A."/>
            <person name="Heitman J."/>
        </authorList>
    </citation>
    <scope>NUCLEOTIDE SEQUENCE [LARGE SCALE GENOMIC DNA]</scope>
    <source>
        <strain evidence="2 3">CBS 13917</strain>
    </source>
</reference>
<dbReference type="GeneID" id="92178656"/>
<evidence type="ECO:0000313" key="3">
    <source>
        <dbReference type="Proteomes" id="UP001388673"/>
    </source>
</evidence>
<feature type="region of interest" description="Disordered" evidence="1">
    <location>
        <begin position="55"/>
        <end position="85"/>
    </location>
</feature>
<protein>
    <submittedName>
        <fullName evidence="2">Uncharacterized protein</fullName>
    </submittedName>
</protein>
<evidence type="ECO:0000313" key="2">
    <source>
        <dbReference type="EMBL" id="KAK8864151.1"/>
    </source>
</evidence>
<sequence>MLSICPSAHESVSTFSNPSPTAMDRDSGRASTSMSTSTSTSPISVFSSFTTFTTVTSHPSVPGKEDDNNSEKTHRVGRKQPPLTNFARGEEIVHALPMMRFTYLHSQRRLWDGNARPRKEEERVGQLAYYPCVSQNDDNWSRGLAFDKNNDNDSNSNSKHHIDNKNDNEADPVQGASDSDFDSDSGSESSSWNSIIPSDTFNQRICMYDYLAQFDTRKKERMELRWGSGVLARKGAGVWIKKRVEKVEDWLRNQNCSDSAEPVPQQIRRESTRTPSRFAIPHPWYTTLSPGEIRLPRIVDHAHSRAVFIKPKSTKLLRETLRQQLAEIEFNDLARSYH</sequence>
<proteinExistence type="predicted"/>
<dbReference type="RefSeq" id="XP_066804447.1">
    <property type="nucleotide sequence ID" value="XM_066944524.1"/>
</dbReference>
<feature type="region of interest" description="Disordered" evidence="1">
    <location>
        <begin position="143"/>
        <end position="194"/>
    </location>
</feature>
<name>A0AAW0Z204_9TREE</name>
<feature type="compositionally biased region" description="Low complexity" evidence="1">
    <location>
        <begin position="31"/>
        <end position="42"/>
    </location>
</feature>
<comment type="caution">
    <text evidence="2">The sequence shown here is derived from an EMBL/GenBank/DDBJ whole genome shotgun (WGS) entry which is preliminary data.</text>
</comment>
<dbReference type="EMBL" id="JBCAWK010000003">
    <property type="protein sequence ID" value="KAK8864151.1"/>
    <property type="molecule type" value="Genomic_DNA"/>
</dbReference>
<keyword evidence="3" id="KW-1185">Reference proteome</keyword>
<feature type="compositionally biased region" description="Polar residues" evidence="1">
    <location>
        <begin position="10"/>
        <end position="20"/>
    </location>
</feature>
<gene>
    <name evidence="2" type="ORF">IAR55_001397</name>
</gene>
<accession>A0AAW0Z204</accession>
<dbReference type="KEGG" id="kne:92178656"/>
<feature type="compositionally biased region" description="Basic and acidic residues" evidence="1">
    <location>
        <begin position="63"/>
        <end position="74"/>
    </location>
</feature>